<evidence type="ECO:0000313" key="2">
    <source>
        <dbReference type="EMBL" id="GAA2789903.1"/>
    </source>
</evidence>
<accession>A0ABN3VBW1</accession>
<comment type="caution">
    <text evidence="2">The sequence shown here is derived from an EMBL/GenBank/DDBJ whole genome shotgun (WGS) entry which is preliminary data.</text>
</comment>
<gene>
    <name evidence="2" type="ORF">GCM10010470_25650</name>
</gene>
<dbReference type="InterPro" id="IPR007436">
    <property type="entry name" value="DUF485"/>
</dbReference>
<dbReference type="PANTHER" id="PTHR38441:SF1">
    <property type="entry name" value="MEMBRANE PROTEIN"/>
    <property type="match status" value="1"/>
</dbReference>
<dbReference type="Proteomes" id="UP001500979">
    <property type="component" value="Unassembled WGS sequence"/>
</dbReference>
<dbReference type="EMBL" id="BAAAUX010000012">
    <property type="protein sequence ID" value="GAA2789903.1"/>
    <property type="molecule type" value="Genomic_DNA"/>
</dbReference>
<proteinExistence type="predicted"/>
<keyword evidence="3" id="KW-1185">Reference proteome</keyword>
<dbReference type="Pfam" id="PF04341">
    <property type="entry name" value="DUF485"/>
    <property type="match status" value="1"/>
</dbReference>
<dbReference type="PANTHER" id="PTHR38441">
    <property type="entry name" value="INTEGRAL MEMBRANE PROTEIN-RELATED"/>
    <property type="match status" value="1"/>
</dbReference>
<evidence type="ECO:0008006" key="4">
    <source>
        <dbReference type="Google" id="ProtNLM"/>
    </source>
</evidence>
<feature type="transmembrane region" description="Helical" evidence="1">
    <location>
        <begin position="91"/>
        <end position="113"/>
    </location>
</feature>
<keyword evidence="1" id="KW-0812">Transmembrane</keyword>
<reference evidence="2 3" key="1">
    <citation type="journal article" date="2019" name="Int. J. Syst. Evol. Microbiol.">
        <title>The Global Catalogue of Microorganisms (GCM) 10K type strain sequencing project: providing services to taxonomists for standard genome sequencing and annotation.</title>
        <authorList>
            <consortium name="The Broad Institute Genomics Platform"/>
            <consortium name="The Broad Institute Genome Sequencing Center for Infectious Disease"/>
            <person name="Wu L."/>
            <person name="Ma J."/>
        </authorList>
    </citation>
    <scope>NUCLEOTIDE SEQUENCE [LARGE SCALE GENOMIC DNA]</scope>
    <source>
        <strain evidence="2 3">JCM 9383</strain>
    </source>
</reference>
<name>A0ABN3VBW1_9PSEU</name>
<sequence>MPHATQSQSRRAGDARRPAAFGAIDRSAARREIPEPDFPAIARSRDFLVLRRRLRAFVFPMSALFFVWYLGYVVLAAYFHDFMSTRLFGVVNVGLVMGVGQFASTILITALYLQYAARRIDPRVAALHREVTGGEPS</sequence>
<evidence type="ECO:0000313" key="3">
    <source>
        <dbReference type="Proteomes" id="UP001500979"/>
    </source>
</evidence>
<keyword evidence="1" id="KW-1133">Transmembrane helix</keyword>
<keyword evidence="1" id="KW-0472">Membrane</keyword>
<feature type="transmembrane region" description="Helical" evidence="1">
    <location>
        <begin position="57"/>
        <end position="79"/>
    </location>
</feature>
<evidence type="ECO:0000256" key="1">
    <source>
        <dbReference type="SAM" id="Phobius"/>
    </source>
</evidence>
<organism evidence="2 3">
    <name type="scientific">Saccharopolyspora taberi</name>
    <dbReference type="NCBI Taxonomy" id="60895"/>
    <lineage>
        <taxon>Bacteria</taxon>
        <taxon>Bacillati</taxon>
        <taxon>Actinomycetota</taxon>
        <taxon>Actinomycetes</taxon>
        <taxon>Pseudonocardiales</taxon>
        <taxon>Pseudonocardiaceae</taxon>
        <taxon>Saccharopolyspora</taxon>
    </lineage>
</organism>
<dbReference type="RefSeq" id="WP_344679841.1">
    <property type="nucleotide sequence ID" value="NZ_BAAAUX010000012.1"/>
</dbReference>
<protein>
    <recommendedName>
        <fullName evidence="4">DUF485 domain-containing protein</fullName>
    </recommendedName>
</protein>